<comment type="caution">
    <text evidence="3">The sequence shown here is derived from an EMBL/GenBank/DDBJ whole genome shotgun (WGS) entry which is preliminary data.</text>
</comment>
<dbReference type="Pfam" id="PF00246">
    <property type="entry name" value="Peptidase_M14"/>
    <property type="match status" value="1"/>
</dbReference>
<keyword evidence="3" id="KW-0645">Protease</keyword>
<dbReference type="CDD" id="cd06239">
    <property type="entry name" value="M14-like"/>
    <property type="match status" value="1"/>
</dbReference>
<keyword evidence="4" id="KW-1185">Reference proteome</keyword>
<accession>A0A328WRK8</accession>
<dbReference type="SUPFAM" id="SSF53187">
    <property type="entry name" value="Zn-dependent exopeptidases"/>
    <property type="match status" value="1"/>
</dbReference>
<dbReference type="GO" id="GO:0008270">
    <property type="term" value="F:zinc ion binding"/>
    <property type="evidence" value="ECO:0007669"/>
    <property type="project" value="InterPro"/>
</dbReference>
<keyword evidence="3" id="KW-0121">Carboxypeptidase</keyword>
<sequence>MFTFVEQKLTQMNYLSVFEKNKETALAGRYITLQDIEPILGKHIAKNEIQVIGNSVLEKSIYSYQVGTGSVKILLWSQMHGNESTTTKALFDLFNFLDSDVEEVKKWKEKFTFYFIPMLNPDGAESYTRENANQIDLNRDFVHLSQPESLLLMKIFNEFKPNFCFNLHDQRTIFAAGKTKNPATVSFLAPSHNEEREINEIRQKAINLIAGINKELQQFIPNQVGRFDDGFNRNCVGDTFQQMGVPTVLFEAGHFQHDYEREETRKYVFISLLSGFQVLYENDIVDNKIDDYLKIPQNNVCFFDIVYRNVKINYDNSKLITNFAAQFKEEIIGNQLVFNAYVSSVGDLDGFYGHLEYDAQGDSYQDENDNFPKINEKANFTLGKNSKFVNGLLKN</sequence>
<dbReference type="Proteomes" id="UP000249518">
    <property type="component" value="Unassembled WGS sequence"/>
</dbReference>
<protein>
    <submittedName>
        <fullName evidence="3">Zinc carboxypeptidase</fullName>
    </submittedName>
</protein>
<proteinExistence type="inferred from homology"/>
<dbReference type="Gene3D" id="3.40.630.10">
    <property type="entry name" value="Zn peptidases"/>
    <property type="match status" value="1"/>
</dbReference>
<comment type="similarity">
    <text evidence="1">Belongs to the peptidase M14 family.</text>
</comment>
<dbReference type="AlphaFoldDB" id="A0A328WRK8"/>
<dbReference type="GO" id="GO:0006508">
    <property type="term" value="P:proteolysis"/>
    <property type="evidence" value="ECO:0007669"/>
    <property type="project" value="InterPro"/>
</dbReference>
<dbReference type="PROSITE" id="PS52035">
    <property type="entry name" value="PEPTIDASE_M14"/>
    <property type="match status" value="1"/>
</dbReference>
<feature type="domain" description="Peptidase M14" evidence="2">
    <location>
        <begin position="29"/>
        <end position="395"/>
    </location>
</feature>
<evidence type="ECO:0000313" key="3">
    <source>
        <dbReference type="EMBL" id="RAR48962.1"/>
    </source>
</evidence>
<gene>
    <name evidence="3" type="ORF">B0I10_10499</name>
</gene>
<comment type="caution">
    <text evidence="1">Lacks conserved residue(s) required for the propagation of feature annotation.</text>
</comment>
<dbReference type="InterPro" id="IPR000834">
    <property type="entry name" value="Peptidase_M14"/>
</dbReference>
<keyword evidence="3" id="KW-0378">Hydrolase</keyword>
<name>A0A328WRK8_9FLAO</name>
<reference evidence="3 4" key="1">
    <citation type="submission" date="2018-06" db="EMBL/GenBank/DDBJ databases">
        <title>Genomic Encyclopedia of Type Strains, Phase III (KMG-III): the genomes of soil and plant-associated and newly described type strains.</title>
        <authorList>
            <person name="Whitman W."/>
        </authorList>
    </citation>
    <scope>NUCLEOTIDE SEQUENCE [LARGE SCALE GENOMIC DNA]</scope>
    <source>
        <strain evidence="3 4">CGMCC 1.12504</strain>
    </source>
</reference>
<evidence type="ECO:0000313" key="4">
    <source>
        <dbReference type="Proteomes" id="UP000249518"/>
    </source>
</evidence>
<evidence type="ECO:0000259" key="2">
    <source>
        <dbReference type="PROSITE" id="PS52035"/>
    </source>
</evidence>
<dbReference type="GO" id="GO:0004181">
    <property type="term" value="F:metallocarboxypeptidase activity"/>
    <property type="evidence" value="ECO:0007669"/>
    <property type="project" value="InterPro"/>
</dbReference>
<organism evidence="3 4">
    <name type="scientific">Flavobacterium lacus</name>
    <dbReference type="NCBI Taxonomy" id="1353778"/>
    <lineage>
        <taxon>Bacteria</taxon>
        <taxon>Pseudomonadati</taxon>
        <taxon>Bacteroidota</taxon>
        <taxon>Flavobacteriia</taxon>
        <taxon>Flavobacteriales</taxon>
        <taxon>Flavobacteriaceae</taxon>
        <taxon>Flavobacterium</taxon>
    </lineage>
</organism>
<dbReference type="EMBL" id="QLSV01000004">
    <property type="protein sequence ID" value="RAR48962.1"/>
    <property type="molecule type" value="Genomic_DNA"/>
</dbReference>
<evidence type="ECO:0000256" key="1">
    <source>
        <dbReference type="PROSITE-ProRule" id="PRU01379"/>
    </source>
</evidence>